<dbReference type="Pfam" id="PF00072">
    <property type="entry name" value="Response_reg"/>
    <property type="match status" value="1"/>
</dbReference>
<dbReference type="PROSITE" id="PS50110">
    <property type="entry name" value="RESPONSE_REGULATORY"/>
    <property type="match status" value="1"/>
</dbReference>
<dbReference type="InterPro" id="IPR036388">
    <property type="entry name" value="WH-like_DNA-bd_sf"/>
</dbReference>
<dbReference type="GO" id="GO:0032993">
    <property type="term" value="C:protein-DNA complex"/>
    <property type="evidence" value="ECO:0007669"/>
    <property type="project" value="TreeGrafter"/>
</dbReference>
<dbReference type="SMART" id="SM00448">
    <property type="entry name" value="REC"/>
    <property type="match status" value="1"/>
</dbReference>
<keyword evidence="5" id="KW-0804">Transcription</keyword>
<dbReference type="Pfam" id="PF00486">
    <property type="entry name" value="Trans_reg_C"/>
    <property type="match status" value="1"/>
</dbReference>
<keyword evidence="2" id="KW-0902">Two-component regulatory system</keyword>
<organism evidence="10 11">
    <name type="scientific">Arcobacter cloacae</name>
    <dbReference type="NCBI Taxonomy" id="1054034"/>
    <lineage>
        <taxon>Bacteria</taxon>
        <taxon>Pseudomonadati</taxon>
        <taxon>Campylobacterota</taxon>
        <taxon>Epsilonproteobacteria</taxon>
        <taxon>Campylobacterales</taxon>
        <taxon>Arcobacteraceae</taxon>
        <taxon>Arcobacter</taxon>
    </lineage>
</organism>
<dbReference type="PANTHER" id="PTHR48111">
    <property type="entry name" value="REGULATOR OF RPOS"/>
    <property type="match status" value="1"/>
</dbReference>
<dbReference type="Proteomes" id="UP000290870">
    <property type="component" value="Unassembled WGS sequence"/>
</dbReference>
<dbReference type="AlphaFoldDB" id="A0A4Q0ZCW0"/>
<dbReference type="Gene3D" id="3.40.50.2300">
    <property type="match status" value="1"/>
</dbReference>
<feature type="domain" description="Response regulatory" evidence="8">
    <location>
        <begin position="2"/>
        <end position="116"/>
    </location>
</feature>
<evidence type="ECO:0000256" key="7">
    <source>
        <dbReference type="PROSITE-ProRule" id="PRU01091"/>
    </source>
</evidence>
<name>A0A4Q0ZCW0_9BACT</name>
<dbReference type="GO" id="GO:0000156">
    <property type="term" value="F:phosphorelay response regulator activity"/>
    <property type="evidence" value="ECO:0007669"/>
    <property type="project" value="TreeGrafter"/>
</dbReference>
<dbReference type="GO" id="GO:0000976">
    <property type="term" value="F:transcription cis-regulatory region binding"/>
    <property type="evidence" value="ECO:0007669"/>
    <property type="project" value="TreeGrafter"/>
</dbReference>
<evidence type="ECO:0000256" key="5">
    <source>
        <dbReference type="ARBA" id="ARBA00023163"/>
    </source>
</evidence>
<sequence>MKIFLLEDDFALNKIIKQSLLSRSFYVDSFIDGYKAMDVLLNSKYDLYILDLNVLGFDGHKILEFIRNKDLNVPIIMISAEIDIENIKKSYTLGCNDYIKKPFDFEELFLRIQYHLSHIKKDENLDFIVDLGYDFSFNLLEQTLFKSNNEIELTIKEKLLLTLLVKHINNTVTNEMIHEYVWDSKEMESVSMRTIVHKLKKKLKNGMILNLRGVGYKLLSYLE</sequence>
<dbReference type="CDD" id="cd00383">
    <property type="entry name" value="trans_reg_C"/>
    <property type="match status" value="1"/>
</dbReference>
<comment type="caution">
    <text evidence="10">The sequence shown here is derived from an EMBL/GenBank/DDBJ whole genome shotgun (WGS) entry which is preliminary data.</text>
</comment>
<protein>
    <submittedName>
        <fullName evidence="10">DNA-binding response regulator</fullName>
    </submittedName>
</protein>
<accession>A0A4Q0ZCW0</accession>
<keyword evidence="4 7" id="KW-0238">DNA-binding</keyword>
<dbReference type="SUPFAM" id="SSF46894">
    <property type="entry name" value="C-terminal effector domain of the bipartite response regulators"/>
    <property type="match status" value="1"/>
</dbReference>
<proteinExistence type="predicted"/>
<feature type="domain" description="OmpR/PhoB-type" evidence="9">
    <location>
        <begin position="126"/>
        <end position="220"/>
    </location>
</feature>
<dbReference type="InterPro" id="IPR001867">
    <property type="entry name" value="OmpR/PhoB-type_DNA-bd"/>
</dbReference>
<dbReference type="PANTHER" id="PTHR48111:SF22">
    <property type="entry name" value="REGULATOR OF RPOS"/>
    <property type="match status" value="1"/>
</dbReference>
<evidence type="ECO:0000313" key="10">
    <source>
        <dbReference type="EMBL" id="RXJ84119.1"/>
    </source>
</evidence>
<evidence type="ECO:0000256" key="4">
    <source>
        <dbReference type="ARBA" id="ARBA00023125"/>
    </source>
</evidence>
<reference evidence="10 11" key="1">
    <citation type="submission" date="2017-10" db="EMBL/GenBank/DDBJ databases">
        <title>Genomics of the genus Arcobacter.</title>
        <authorList>
            <person name="Perez-Cataluna A."/>
            <person name="Figueras M.J."/>
        </authorList>
    </citation>
    <scope>NUCLEOTIDE SEQUENCE [LARGE SCALE GENOMIC DNA]</scope>
    <source>
        <strain evidence="10 11">F26</strain>
    </source>
</reference>
<dbReference type="InterPro" id="IPR001789">
    <property type="entry name" value="Sig_transdc_resp-reg_receiver"/>
</dbReference>
<feature type="DNA-binding region" description="OmpR/PhoB-type" evidence="7">
    <location>
        <begin position="126"/>
        <end position="220"/>
    </location>
</feature>
<evidence type="ECO:0000256" key="1">
    <source>
        <dbReference type="ARBA" id="ARBA00022553"/>
    </source>
</evidence>
<dbReference type="Gene3D" id="1.10.10.10">
    <property type="entry name" value="Winged helix-like DNA-binding domain superfamily/Winged helix DNA-binding domain"/>
    <property type="match status" value="1"/>
</dbReference>
<dbReference type="OrthoDB" id="8912111at2"/>
<gene>
    <name evidence="10" type="ORF">CRU90_06895</name>
</gene>
<evidence type="ECO:0000256" key="3">
    <source>
        <dbReference type="ARBA" id="ARBA00023015"/>
    </source>
</evidence>
<dbReference type="GO" id="GO:0005829">
    <property type="term" value="C:cytosol"/>
    <property type="evidence" value="ECO:0007669"/>
    <property type="project" value="TreeGrafter"/>
</dbReference>
<evidence type="ECO:0000259" key="9">
    <source>
        <dbReference type="PROSITE" id="PS51755"/>
    </source>
</evidence>
<dbReference type="PROSITE" id="PS51755">
    <property type="entry name" value="OMPR_PHOB"/>
    <property type="match status" value="1"/>
</dbReference>
<dbReference type="RefSeq" id="WP_128986550.1">
    <property type="nucleotide sequence ID" value="NZ_PDJZ01000006.1"/>
</dbReference>
<dbReference type="InterPro" id="IPR039420">
    <property type="entry name" value="WalR-like"/>
</dbReference>
<dbReference type="InterPro" id="IPR016032">
    <property type="entry name" value="Sig_transdc_resp-reg_C-effctor"/>
</dbReference>
<dbReference type="SMART" id="SM00862">
    <property type="entry name" value="Trans_reg_C"/>
    <property type="match status" value="1"/>
</dbReference>
<evidence type="ECO:0000256" key="6">
    <source>
        <dbReference type="PROSITE-ProRule" id="PRU00169"/>
    </source>
</evidence>
<dbReference type="SUPFAM" id="SSF52172">
    <property type="entry name" value="CheY-like"/>
    <property type="match status" value="1"/>
</dbReference>
<keyword evidence="1 6" id="KW-0597">Phosphoprotein</keyword>
<dbReference type="GO" id="GO:0006355">
    <property type="term" value="P:regulation of DNA-templated transcription"/>
    <property type="evidence" value="ECO:0007669"/>
    <property type="project" value="InterPro"/>
</dbReference>
<evidence type="ECO:0000256" key="2">
    <source>
        <dbReference type="ARBA" id="ARBA00023012"/>
    </source>
</evidence>
<feature type="modified residue" description="4-aspartylphosphate" evidence="6">
    <location>
        <position position="51"/>
    </location>
</feature>
<dbReference type="InterPro" id="IPR011006">
    <property type="entry name" value="CheY-like_superfamily"/>
</dbReference>
<dbReference type="EMBL" id="PDJZ01000006">
    <property type="protein sequence ID" value="RXJ84119.1"/>
    <property type="molecule type" value="Genomic_DNA"/>
</dbReference>
<evidence type="ECO:0000259" key="8">
    <source>
        <dbReference type="PROSITE" id="PS50110"/>
    </source>
</evidence>
<keyword evidence="3" id="KW-0805">Transcription regulation</keyword>
<evidence type="ECO:0000313" key="11">
    <source>
        <dbReference type="Proteomes" id="UP000290870"/>
    </source>
</evidence>